<protein>
    <submittedName>
        <fullName evidence="3">Uncharacterized protein</fullName>
    </submittedName>
</protein>
<feature type="region of interest" description="Disordered" evidence="2">
    <location>
        <begin position="145"/>
        <end position="207"/>
    </location>
</feature>
<evidence type="ECO:0000256" key="2">
    <source>
        <dbReference type="SAM" id="MobiDB-lite"/>
    </source>
</evidence>
<proteinExistence type="predicted"/>
<dbReference type="EMBL" id="GBRD01011170">
    <property type="protein sequence ID" value="JAG54654.1"/>
    <property type="molecule type" value="Transcribed_RNA"/>
</dbReference>
<evidence type="ECO:0000313" key="3">
    <source>
        <dbReference type="EMBL" id="JAG54654.1"/>
    </source>
</evidence>
<organism evidence="3">
    <name type="scientific">Lygus hesperus</name>
    <name type="common">Western plant bug</name>
    <dbReference type="NCBI Taxonomy" id="30085"/>
    <lineage>
        <taxon>Eukaryota</taxon>
        <taxon>Metazoa</taxon>
        <taxon>Ecdysozoa</taxon>
        <taxon>Arthropoda</taxon>
        <taxon>Hexapoda</taxon>
        <taxon>Insecta</taxon>
        <taxon>Pterygota</taxon>
        <taxon>Neoptera</taxon>
        <taxon>Paraneoptera</taxon>
        <taxon>Hemiptera</taxon>
        <taxon>Heteroptera</taxon>
        <taxon>Panheteroptera</taxon>
        <taxon>Cimicomorpha</taxon>
        <taxon>Miridae</taxon>
        <taxon>Mirini</taxon>
        <taxon>Lygus</taxon>
    </lineage>
</organism>
<name>A0A0K8SNH0_LYGHE</name>
<dbReference type="AlphaFoldDB" id="A0A0K8SNH0"/>
<feature type="region of interest" description="Disordered" evidence="2">
    <location>
        <begin position="299"/>
        <end position="338"/>
    </location>
</feature>
<reference evidence="3" key="1">
    <citation type="submission" date="2014-09" db="EMBL/GenBank/DDBJ databases">
        <authorList>
            <person name="Magalhaes I.L.F."/>
            <person name="Oliveira U."/>
            <person name="Santos F.R."/>
            <person name="Vidigal T.H.D.A."/>
            <person name="Brescovit A.D."/>
            <person name="Santos A.J."/>
        </authorList>
    </citation>
    <scope>NUCLEOTIDE SEQUENCE</scope>
</reference>
<sequence length="338" mass="37745">MTQRQLDLRPGWTVSDLRKEYGRQIMAVYNNEVELIRRGEDSSEITPEPVGNPLEALKDVADHLSVAIGWESTSVRSVNGDASIRALSEVTSWIPVYQQIAAERDRLAQQLAESEEAWKAKEAKWEQERAELIAQLDEMRANRDETLPPAEEPPAARTPCASTPSRSSPQREDPHSPGREAEPLPDLSQDDSSEPPTPMPTPLREPIVVLERMPAEGSSRKKRATPSKADASRSCSVCSEDSEHIFNFRCRPCKEFWRRLKVAHQRGRKLPVCQASHPGEPGRKCSGCRRRAYERAYRNAHPEGQLPIPSVEDTGFRSGGGCEPSGLTELFPLSSPHQ</sequence>
<feature type="compositionally biased region" description="Basic and acidic residues" evidence="2">
    <location>
        <begin position="169"/>
        <end position="182"/>
    </location>
</feature>
<evidence type="ECO:0000256" key="1">
    <source>
        <dbReference type="SAM" id="Coils"/>
    </source>
</evidence>
<keyword evidence="1" id="KW-0175">Coiled coil</keyword>
<feature type="coiled-coil region" evidence="1">
    <location>
        <begin position="97"/>
        <end position="142"/>
    </location>
</feature>
<accession>A0A0K8SNH0</accession>